<protein>
    <recommendedName>
        <fullName evidence="3">Arrestin C-terminal-like domain-containing protein</fullName>
    </recommendedName>
</protein>
<proteinExistence type="inferred from homology"/>
<dbReference type="EMBL" id="JAGPNK010000001">
    <property type="protein sequence ID" value="KAH7328687.1"/>
    <property type="molecule type" value="Genomic_DNA"/>
</dbReference>
<accession>A0A8K0T7B8</accession>
<feature type="region of interest" description="Disordered" evidence="2">
    <location>
        <begin position="506"/>
        <end position="534"/>
    </location>
</feature>
<feature type="compositionally biased region" description="Low complexity" evidence="2">
    <location>
        <begin position="45"/>
        <end position="60"/>
    </location>
</feature>
<organism evidence="4 5">
    <name type="scientific">Stachybotrys elegans</name>
    <dbReference type="NCBI Taxonomy" id="80388"/>
    <lineage>
        <taxon>Eukaryota</taxon>
        <taxon>Fungi</taxon>
        <taxon>Dikarya</taxon>
        <taxon>Ascomycota</taxon>
        <taxon>Pezizomycotina</taxon>
        <taxon>Sordariomycetes</taxon>
        <taxon>Hypocreomycetidae</taxon>
        <taxon>Hypocreales</taxon>
        <taxon>Stachybotryaceae</taxon>
        <taxon>Stachybotrys</taxon>
    </lineage>
</organism>
<gene>
    <name evidence="4" type="ORF">B0I35DRAFT_473367</name>
</gene>
<dbReference type="PANTHER" id="PTHR11188:SF161">
    <property type="entry name" value="PH-RESPONSE REGULATOR PROTEIN PALF_RIM8"/>
    <property type="match status" value="1"/>
</dbReference>
<feature type="compositionally biased region" description="Basic and acidic residues" evidence="2">
    <location>
        <begin position="671"/>
        <end position="681"/>
    </location>
</feature>
<dbReference type="GO" id="GO:0005886">
    <property type="term" value="C:plasma membrane"/>
    <property type="evidence" value="ECO:0007669"/>
    <property type="project" value="TreeGrafter"/>
</dbReference>
<dbReference type="GO" id="GO:0005829">
    <property type="term" value="C:cytosol"/>
    <property type="evidence" value="ECO:0007669"/>
    <property type="project" value="TreeGrafter"/>
</dbReference>
<dbReference type="SMART" id="SM01017">
    <property type="entry name" value="Arrestin_C"/>
    <property type="match status" value="1"/>
</dbReference>
<feature type="compositionally biased region" description="Basic and acidic residues" evidence="2">
    <location>
        <begin position="814"/>
        <end position="826"/>
    </location>
</feature>
<name>A0A8K0T7B8_9HYPO</name>
<dbReference type="OrthoDB" id="7785529at2759"/>
<dbReference type="InterPro" id="IPR014752">
    <property type="entry name" value="Arrestin-like_C"/>
</dbReference>
<comment type="caution">
    <text evidence="4">The sequence shown here is derived from an EMBL/GenBank/DDBJ whole genome shotgun (WGS) entry which is preliminary data.</text>
</comment>
<dbReference type="PANTHER" id="PTHR11188">
    <property type="entry name" value="ARRESTIN DOMAIN CONTAINING PROTEIN"/>
    <property type="match status" value="1"/>
</dbReference>
<dbReference type="InterPro" id="IPR011021">
    <property type="entry name" value="Arrestin-like_N"/>
</dbReference>
<feature type="compositionally biased region" description="Low complexity" evidence="2">
    <location>
        <begin position="779"/>
        <end position="790"/>
    </location>
</feature>
<dbReference type="InterPro" id="IPR011022">
    <property type="entry name" value="Arrestin_C-like"/>
</dbReference>
<dbReference type="Pfam" id="PF00339">
    <property type="entry name" value="Arrestin_N"/>
    <property type="match status" value="1"/>
</dbReference>
<keyword evidence="5" id="KW-1185">Reference proteome</keyword>
<evidence type="ECO:0000313" key="5">
    <source>
        <dbReference type="Proteomes" id="UP000813444"/>
    </source>
</evidence>
<dbReference type="InterPro" id="IPR050357">
    <property type="entry name" value="Arrestin_domain-protein"/>
</dbReference>
<dbReference type="Gene3D" id="2.60.40.640">
    <property type="match status" value="1"/>
</dbReference>
<dbReference type="Proteomes" id="UP000813444">
    <property type="component" value="Unassembled WGS sequence"/>
</dbReference>
<dbReference type="InterPro" id="IPR014756">
    <property type="entry name" value="Ig_E-set"/>
</dbReference>
<feature type="region of interest" description="Disordered" evidence="2">
    <location>
        <begin position="270"/>
        <end position="313"/>
    </location>
</feature>
<evidence type="ECO:0000256" key="2">
    <source>
        <dbReference type="SAM" id="MobiDB-lite"/>
    </source>
</evidence>
<dbReference type="GO" id="GO:0031625">
    <property type="term" value="F:ubiquitin protein ligase binding"/>
    <property type="evidence" value="ECO:0007669"/>
    <property type="project" value="TreeGrafter"/>
</dbReference>
<feature type="region of interest" description="Disordered" evidence="2">
    <location>
        <begin position="1"/>
        <end position="60"/>
    </location>
</feature>
<comment type="similarity">
    <text evidence="1">Belongs to the arrestin family. PalF/RIM8 subfamily.</text>
</comment>
<feature type="region of interest" description="Disordered" evidence="2">
    <location>
        <begin position="559"/>
        <end position="826"/>
    </location>
</feature>
<evidence type="ECO:0000256" key="1">
    <source>
        <dbReference type="ARBA" id="ARBA00037950"/>
    </source>
</evidence>
<feature type="compositionally biased region" description="Polar residues" evidence="2">
    <location>
        <begin position="12"/>
        <end position="22"/>
    </location>
</feature>
<dbReference type="GO" id="GO:0030674">
    <property type="term" value="F:protein-macromolecule adaptor activity"/>
    <property type="evidence" value="ECO:0007669"/>
    <property type="project" value="TreeGrafter"/>
</dbReference>
<sequence length="826" mass="88112">MPSAASQRGIGQLSTSSHSLPNTADEGAASSSSSLAAPLPPTTPSPSTSRPSLLSRLSLPLPLRNRNRNVADFHVRPDEPYRNYGAGDHVRGSVVLTIVKPVRMTHLVVSLTGFVRVFKDPVAGFGKMQSAAALLPHGGSTRPQYHGNGLASLFQDEQVLSGEGRLDPGKYEFGFDLVFPEKGLPSSIDFERGTISYMVTATLTRPTSINATTSCDRRVVLVEKVDIGLLPPPRPRTIFLEPISKRTRRRKSMGLDKAAVITPDITEVASEAETVSPATVHDDPTTPRDQSAEQRSPVQYDMRSESGGSARSVSTAISRTEFAQLSQVGTTFASPSKQQVVDNKTITTTIELLRGGCLPGDMVSVRVTVQHVKRIKSMTGVVVTLFRQGKIDTSPPQSAFGGLVGRNEFKSMQKDDIYPRSRTGIGGLSLSSTSSTSMFRKDLDQNAAPLITDPETLQAVVTVSLKIPDDAFPTIMGVPGDMIGFKYQVEVIVDLGGRLSNMIQSGSSSTSRFGPFSANASDQSNSVYGSRRGSVVADTAPLRREKGVVSVTMETVVGTVDSSRGQKKRDSPRRVSRAVESDDDDAIRPDTAHPEEIPYTPPYTNGHPAPGGHSAQPGGPTYFSIPPPSFPSHLQLQTTSLPGPSQPGYNHVQDASPVYVPPPQLPQQHNMSEKDRIRLAETRLLPSQPPAGPSEAPSAPEATDDDDIYDAEAPPRPADSALPPADVDAGPSAPTEEEVSSPANVPHEDKQERERQRLMNEASAPPDMPADIEQGNGGPSTAAEAEPSAPVLDEEDGDPYSGYGVGAGPSRRGGSHDAEPLPAYER</sequence>
<feature type="compositionally biased region" description="Polar residues" evidence="2">
    <location>
        <begin position="506"/>
        <end position="528"/>
    </location>
</feature>
<dbReference type="GO" id="GO:0070086">
    <property type="term" value="P:ubiquitin-dependent endocytosis"/>
    <property type="evidence" value="ECO:0007669"/>
    <property type="project" value="TreeGrafter"/>
</dbReference>
<feature type="compositionally biased region" description="Polar residues" evidence="2">
    <location>
        <begin position="632"/>
        <end position="643"/>
    </location>
</feature>
<feature type="compositionally biased region" description="Basic and acidic residues" evidence="2">
    <location>
        <begin position="280"/>
        <end position="292"/>
    </location>
</feature>
<feature type="domain" description="Arrestin C-terminal-like" evidence="3">
    <location>
        <begin position="342"/>
        <end position="510"/>
    </location>
</feature>
<evidence type="ECO:0000259" key="3">
    <source>
        <dbReference type="SMART" id="SM01017"/>
    </source>
</evidence>
<dbReference type="AlphaFoldDB" id="A0A8K0T7B8"/>
<feature type="compositionally biased region" description="Basic and acidic residues" evidence="2">
    <location>
        <begin position="746"/>
        <end position="758"/>
    </location>
</feature>
<dbReference type="SUPFAM" id="SSF81296">
    <property type="entry name" value="E set domains"/>
    <property type="match status" value="1"/>
</dbReference>
<evidence type="ECO:0000313" key="4">
    <source>
        <dbReference type="EMBL" id="KAH7328687.1"/>
    </source>
</evidence>
<reference evidence="4" key="1">
    <citation type="journal article" date="2021" name="Nat. Commun.">
        <title>Genetic determinants of endophytism in the Arabidopsis root mycobiome.</title>
        <authorList>
            <person name="Mesny F."/>
            <person name="Miyauchi S."/>
            <person name="Thiergart T."/>
            <person name="Pickel B."/>
            <person name="Atanasova L."/>
            <person name="Karlsson M."/>
            <person name="Huettel B."/>
            <person name="Barry K.W."/>
            <person name="Haridas S."/>
            <person name="Chen C."/>
            <person name="Bauer D."/>
            <person name="Andreopoulos W."/>
            <person name="Pangilinan J."/>
            <person name="LaButti K."/>
            <person name="Riley R."/>
            <person name="Lipzen A."/>
            <person name="Clum A."/>
            <person name="Drula E."/>
            <person name="Henrissat B."/>
            <person name="Kohler A."/>
            <person name="Grigoriev I.V."/>
            <person name="Martin F.M."/>
            <person name="Hacquard S."/>
        </authorList>
    </citation>
    <scope>NUCLEOTIDE SEQUENCE</scope>
    <source>
        <strain evidence="4">MPI-CAGE-CH-0235</strain>
    </source>
</reference>
<feature type="compositionally biased region" description="Basic and acidic residues" evidence="2">
    <location>
        <begin position="568"/>
        <end position="596"/>
    </location>
</feature>